<evidence type="ECO:0000256" key="1">
    <source>
        <dbReference type="ARBA" id="ARBA00001974"/>
    </source>
</evidence>
<dbReference type="InterPro" id="IPR000172">
    <property type="entry name" value="GMC_OxRdtase_N"/>
</dbReference>
<reference evidence="8" key="1">
    <citation type="submission" date="2021-12" db="EMBL/GenBank/DDBJ databases">
        <authorList>
            <person name="Zaccaron A."/>
            <person name="Stergiopoulos I."/>
        </authorList>
    </citation>
    <scope>NUCLEOTIDE SEQUENCE</scope>
    <source>
        <strain evidence="8">Race5_Kim</strain>
    </source>
</reference>
<dbReference type="SUPFAM" id="SSF51905">
    <property type="entry name" value="FAD/NAD(P)-binding domain"/>
    <property type="match status" value="1"/>
</dbReference>
<evidence type="ECO:0000313" key="8">
    <source>
        <dbReference type="EMBL" id="UJO20017.1"/>
    </source>
</evidence>
<keyword evidence="3" id="KW-0285">Flavoprotein</keyword>
<evidence type="ECO:0000256" key="6">
    <source>
        <dbReference type="PIRSR" id="PIRSR000137-2"/>
    </source>
</evidence>
<evidence type="ECO:0000313" key="9">
    <source>
        <dbReference type="Proteomes" id="UP000756132"/>
    </source>
</evidence>
<dbReference type="Pfam" id="PF05199">
    <property type="entry name" value="GMC_oxred_C"/>
    <property type="match status" value="1"/>
</dbReference>
<dbReference type="PROSITE" id="PS00624">
    <property type="entry name" value="GMC_OXRED_2"/>
    <property type="match status" value="1"/>
</dbReference>
<dbReference type="PANTHER" id="PTHR11552:SF147">
    <property type="entry name" value="CHOLINE DEHYDROGENASE, MITOCHONDRIAL"/>
    <property type="match status" value="1"/>
</dbReference>
<dbReference type="InterPro" id="IPR012132">
    <property type="entry name" value="GMC_OxRdtase"/>
</dbReference>
<organism evidence="8 9">
    <name type="scientific">Passalora fulva</name>
    <name type="common">Tomato leaf mold</name>
    <name type="synonym">Cladosporium fulvum</name>
    <dbReference type="NCBI Taxonomy" id="5499"/>
    <lineage>
        <taxon>Eukaryota</taxon>
        <taxon>Fungi</taxon>
        <taxon>Dikarya</taxon>
        <taxon>Ascomycota</taxon>
        <taxon>Pezizomycotina</taxon>
        <taxon>Dothideomycetes</taxon>
        <taxon>Dothideomycetidae</taxon>
        <taxon>Mycosphaerellales</taxon>
        <taxon>Mycosphaerellaceae</taxon>
        <taxon>Fulvia</taxon>
    </lineage>
</organism>
<evidence type="ECO:0000256" key="2">
    <source>
        <dbReference type="ARBA" id="ARBA00010790"/>
    </source>
</evidence>
<dbReference type="AlphaFoldDB" id="A0A9Q8PCR1"/>
<dbReference type="InterPro" id="IPR036188">
    <property type="entry name" value="FAD/NAD-bd_sf"/>
</dbReference>
<dbReference type="KEGG" id="ffu:CLAFUR5_10622"/>
<dbReference type="SUPFAM" id="SSF54373">
    <property type="entry name" value="FAD-linked reductases, C-terminal domain"/>
    <property type="match status" value="1"/>
</dbReference>
<feature type="binding site" evidence="6">
    <location>
        <position position="306"/>
    </location>
    <ligand>
        <name>FAD</name>
        <dbReference type="ChEBI" id="CHEBI:57692"/>
    </ligand>
</feature>
<evidence type="ECO:0000259" key="7">
    <source>
        <dbReference type="PROSITE" id="PS00624"/>
    </source>
</evidence>
<dbReference type="RefSeq" id="XP_047764383.1">
    <property type="nucleotide sequence ID" value="XM_047909770.1"/>
</dbReference>
<dbReference type="Proteomes" id="UP000756132">
    <property type="component" value="Chromosome 7"/>
</dbReference>
<dbReference type="InterPro" id="IPR007867">
    <property type="entry name" value="GMC_OxRtase_C"/>
</dbReference>
<dbReference type="GO" id="GO:0050660">
    <property type="term" value="F:flavin adenine dinucleotide binding"/>
    <property type="evidence" value="ECO:0007669"/>
    <property type="project" value="InterPro"/>
</dbReference>
<dbReference type="OrthoDB" id="269227at2759"/>
<evidence type="ECO:0000256" key="3">
    <source>
        <dbReference type="ARBA" id="ARBA00022630"/>
    </source>
</evidence>
<sequence>MSNMSLYGSMRHGLEHATYRQLAIGVAGGAFVLWVLGKVLREVSHLLFPNVIPGEPNTPLLATPRPNKDSATAEDLKTTRRYDYIIIGGGTAGCVLANRLTEDPNTTVLVIEAGHSDLKQIFSRIPAGFGRLFSTAADWAFYTKKDTGCNDRQLFWPRGKMLGGCSAINAMIYNKGAAEDYDEWERLGNKGWGWYNVEEYSRKAEGFQQSPRSKLSAEDLVDHGRSGPWQTGYCIMAPLCGVFLDACEAVGIPKIADFNSRKGMLGASQFQTFIDSKGQRSSTAVAYLTKDVASRSNLSIATGQIVTKIVFDKSGAKPRAVGIEMGSSKASPIRYVVKARKEVILSAGAVQSPQILKLSGIGPAAELKQHNIPLIKDLLGVGTNLADHLCGIMVFESREKSLQYLVDTVKGIPPLIEWLRHGTGPMTTNVGEAGCFLNVAQRPDCPPSLQHNDLSSHPNAPDLELLVGALAYINHGKTLAPATKDYFSIGPIMLRPESRGSITLASSSPFDAPIIDANYLATQHDRDMMTYGMKLARDVAASAPFKQAFGSWYCPKNVEKMSDNELLETVRDHGETIYHPMCTNKMGNVEDETAVVDAELKVHGVEGLRVVDASVFPMPVACHPCAPVVMVAERAADLVKGRGTIKEIP</sequence>
<dbReference type="EMBL" id="CP090169">
    <property type="protein sequence ID" value="UJO20017.1"/>
    <property type="molecule type" value="Genomic_DNA"/>
</dbReference>
<name>A0A9Q8PCR1_PASFU</name>
<accession>A0A9Q8PCR1</accession>
<dbReference type="Gene3D" id="3.50.50.60">
    <property type="entry name" value="FAD/NAD(P)-binding domain"/>
    <property type="match status" value="1"/>
</dbReference>
<dbReference type="GO" id="GO:0016614">
    <property type="term" value="F:oxidoreductase activity, acting on CH-OH group of donors"/>
    <property type="evidence" value="ECO:0007669"/>
    <property type="project" value="InterPro"/>
</dbReference>
<keyword evidence="9" id="KW-1185">Reference proteome</keyword>
<dbReference type="GeneID" id="71990500"/>
<proteinExistence type="inferred from homology"/>
<keyword evidence="4 6" id="KW-0274">FAD</keyword>
<feature type="active site" description="Proton donor" evidence="5">
    <location>
        <position position="579"/>
    </location>
</feature>
<dbReference type="PIRSF" id="PIRSF000137">
    <property type="entry name" value="Alcohol_oxidase"/>
    <property type="match status" value="1"/>
</dbReference>
<comment type="similarity">
    <text evidence="2">Belongs to the GMC oxidoreductase family.</text>
</comment>
<dbReference type="PANTHER" id="PTHR11552">
    <property type="entry name" value="GLUCOSE-METHANOL-CHOLINE GMC OXIDOREDUCTASE"/>
    <property type="match status" value="1"/>
</dbReference>
<evidence type="ECO:0000256" key="4">
    <source>
        <dbReference type="ARBA" id="ARBA00022827"/>
    </source>
</evidence>
<evidence type="ECO:0000256" key="5">
    <source>
        <dbReference type="PIRSR" id="PIRSR000137-1"/>
    </source>
</evidence>
<comment type="cofactor">
    <cofactor evidence="1 6">
        <name>FAD</name>
        <dbReference type="ChEBI" id="CHEBI:57692"/>
    </cofactor>
</comment>
<protein>
    <submittedName>
        <fullName evidence="8">Dehydrogenase</fullName>
    </submittedName>
</protein>
<dbReference type="Gene3D" id="3.30.560.10">
    <property type="entry name" value="Glucose Oxidase, domain 3"/>
    <property type="match status" value="1"/>
</dbReference>
<feature type="domain" description="Glucose-methanol-choline oxidoreductase N-terminal" evidence="7">
    <location>
        <begin position="348"/>
        <end position="362"/>
    </location>
</feature>
<dbReference type="Pfam" id="PF00732">
    <property type="entry name" value="GMC_oxred_N"/>
    <property type="match status" value="1"/>
</dbReference>
<reference evidence="8" key="2">
    <citation type="journal article" date="2022" name="Microb. Genom.">
        <title>A chromosome-scale genome assembly of the tomato pathogen Cladosporium fulvum reveals a compartmentalized genome architecture and the presence of a dispensable chromosome.</title>
        <authorList>
            <person name="Zaccaron A.Z."/>
            <person name="Chen L.H."/>
            <person name="Samaras A."/>
            <person name="Stergiopoulos I."/>
        </authorList>
    </citation>
    <scope>NUCLEOTIDE SEQUENCE</scope>
    <source>
        <strain evidence="8">Race5_Kim</strain>
    </source>
</reference>
<feature type="active site" description="Proton acceptor" evidence="5">
    <location>
        <position position="623"/>
    </location>
</feature>
<gene>
    <name evidence="8" type="ORF">CLAFUR5_10622</name>
</gene>